<feature type="domain" description="Deacetylase PdaC" evidence="3">
    <location>
        <begin position="88"/>
        <end position="163"/>
    </location>
</feature>
<dbReference type="InterPro" id="IPR025303">
    <property type="entry name" value="PdaC"/>
</dbReference>
<evidence type="ECO:0000313" key="5">
    <source>
        <dbReference type="Proteomes" id="UP000037558"/>
    </source>
</evidence>
<name>A0A0M0KZL0_9BACI</name>
<keyword evidence="5" id="KW-1185">Reference proteome</keyword>
<dbReference type="Pfam" id="PF13739">
    <property type="entry name" value="PdaC"/>
    <property type="match status" value="1"/>
</dbReference>
<proteinExistence type="predicted"/>
<keyword evidence="1" id="KW-0812">Transmembrane</keyword>
<dbReference type="Gene3D" id="3.90.640.20">
    <property type="entry name" value="Heat-shock cognate protein, ATPase"/>
    <property type="match status" value="1"/>
</dbReference>
<dbReference type="STRING" id="284581.AMD01_13330"/>
<dbReference type="Gene3D" id="3.30.565.40">
    <property type="entry name" value="Fervidobacterium nodosum Rt17-B1 like"/>
    <property type="match status" value="1"/>
</dbReference>
<dbReference type="AlphaFoldDB" id="A0A0M0KZL0"/>
<organism evidence="4 5">
    <name type="scientific">Priestia koreensis</name>
    <dbReference type="NCBI Taxonomy" id="284581"/>
    <lineage>
        <taxon>Bacteria</taxon>
        <taxon>Bacillati</taxon>
        <taxon>Bacillota</taxon>
        <taxon>Bacilli</taxon>
        <taxon>Bacillales</taxon>
        <taxon>Bacillaceae</taxon>
        <taxon>Priestia</taxon>
    </lineage>
</organism>
<dbReference type="InterPro" id="IPR037126">
    <property type="entry name" value="PdaC/RsiV-like_sf"/>
</dbReference>
<evidence type="ECO:0000259" key="3">
    <source>
        <dbReference type="Pfam" id="PF13739"/>
    </source>
</evidence>
<gene>
    <name evidence="4" type="ORF">AMD01_13330</name>
</gene>
<keyword evidence="1" id="KW-1133">Transmembrane helix</keyword>
<evidence type="ECO:0000259" key="2">
    <source>
        <dbReference type="Pfam" id="PF11738"/>
    </source>
</evidence>
<dbReference type="PATRIC" id="fig|284581.3.peg.4792"/>
<evidence type="ECO:0000256" key="1">
    <source>
        <dbReference type="SAM" id="Phobius"/>
    </source>
</evidence>
<feature type="domain" description="DUF3298" evidence="2">
    <location>
        <begin position="193"/>
        <end position="275"/>
    </location>
</feature>
<comment type="caution">
    <text evidence="4">The sequence shown here is derived from an EMBL/GenBank/DDBJ whole genome shotgun (WGS) entry which is preliminary data.</text>
</comment>
<evidence type="ECO:0000313" key="4">
    <source>
        <dbReference type="EMBL" id="KOO44265.1"/>
    </source>
</evidence>
<reference evidence="5" key="1">
    <citation type="submission" date="2015-08" db="EMBL/GenBank/DDBJ databases">
        <title>Fjat-14210 dsm16467.</title>
        <authorList>
            <person name="Liu B."/>
            <person name="Wang J."/>
            <person name="Zhu Y."/>
            <person name="Liu G."/>
            <person name="Chen Q."/>
            <person name="Chen Z."/>
            <person name="Lan J."/>
            <person name="Che J."/>
            <person name="Ge C."/>
            <person name="Shi H."/>
            <person name="Pan Z."/>
            <person name="Liu X."/>
        </authorList>
    </citation>
    <scope>NUCLEOTIDE SEQUENCE [LARGE SCALE GENOMIC DNA]</scope>
    <source>
        <strain evidence="5">DSM 16467</strain>
    </source>
</reference>
<dbReference type="Proteomes" id="UP000037558">
    <property type="component" value="Unassembled WGS sequence"/>
</dbReference>
<dbReference type="OrthoDB" id="4990at2"/>
<keyword evidence="1" id="KW-0472">Membrane</keyword>
<feature type="transmembrane region" description="Helical" evidence="1">
    <location>
        <begin position="41"/>
        <end position="61"/>
    </location>
</feature>
<protein>
    <submittedName>
        <fullName evidence="4">Anti-sigma factor</fullName>
    </submittedName>
</protein>
<dbReference type="EMBL" id="LILC01000016">
    <property type="protein sequence ID" value="KOO44265.1"/>
    <property type="molecule type" value="Genomic_DNA"/>
</dbReference>
<dbReference type="InterPro" id="IPR021729">
    <property type="entry name" value="DUF3298"/>
</dbReference>
<accession>A0A0M0KZL0</accession>
<sequence>MDKKLETLREAYKSVPIPKELDDVIEKALQQKPKPVRKKRFYIWPASVAAAAVLFIGTVNVSPQAAHAMSKIPVVDKIVDIVTFTEVKEERHHASIDAKTPSISGLKNKDLQNSLNSKYAAESKKLYEKFASSDAAKADNKGYYSVDSTYKVMTNTDTILSVQRTIQETQASGYIQKRFDTIDKKNEVFITLKSLFKNDQYVDVISQNIIQQMKHQMETEPGKMYFITDEDMDPFKKIKSDQSFYITKDHKLMISFNEYEVAPGVMGPVEFEIPTKILKNVLVGDRYIR</sequence>
<dbReference type="RefSeq" id="WP_053401919.1">
    <property type="nucleotide sequence ID" value="NZ_LILC01000016.1"/>
</dbReference>
<dbReference type="Pfam" id="PF11738">
    <property type="entry name" value="DUF3298"/>
    <property type="match status" value="1"/>
</dbReference>